<dbReference type="Gene3D" id="3.30.450.40">
    <property type="match status" value="1"/>
</dbReference>
<dbReference type="Proteomes" id="UP001595799">
    <property type="component" value="Unassembled WGS sequence"/>
</dbReference>
<dbReference type="InterPro" id="IPR036390">
    <property type="entry name" value="WH_DNA-bd_sf"/>
</dbReference>
<evidence type="ECO:0000256" key="3">
    <source>
        <dbReference type="ARBA" id="ARBA00023163"/>
    </source>
</evidence>
<dbReference type="SMART" id="SM00346">
    <property type="entry name" value="HTH_ICLR"/>
    <property type="match status" value="1"/>
</dbReference>
<dbReference type="PANTHER" id="PTHR30136:SF39">
    <property type="entry name" value="TRANSCRIPTIONAL REGULATORY PROTEIN"/>
    <property type="match status" value="1"/>
</dbReference>
<dbReference type="EMBL" id="JBHSCW010000002">
    <property type="protein sequence ID" value="MFC4350719.1"/>
    <property type="molecule type" value="Genomic_DNA"/>
</dbReference>
<dbReference type="PANTHER" id="PTHR30136">
    <property type="entry name" value="HELIX-TURN-HELIX TRANSCRIPTIONAL REGULATOR, ICLR FAMILY"/>
    <property type="match status" value="1"/>
</dbReference>
<dbReference type="RefSeq" id="WP_382421064.1">
    <property type="nucleotide sequence ID" value="NZ_JBHSCW010000002.1"/>
</dbReference>
<dbReference type="Gene3D" id="1.10.10.10">
    <property type="entry name" value="Winged helix-like DNA-binding domain superfamily/Winged helix DNA-binding domain"/>
    <property type="match status" value="1"/>
</dbReference>
<evidence type="ECO:0000259" key="5">
    <source>
        <dbReference type="PROSITE" id="PS51078"/>
    </source>
</evidence>
<dbReference type="InterPro" id="IPR050707">
    <property type="entry name" value="HTH_MetabolicPath_Reg"/>
</dbReference>
<gene>
    <name evidence="6" type="ORF">ACFOW6_04090</name>
</gene>
<evidence type="ECO:0000256" key="2">
    <source>
        <dbReference type="ARBA" id="ARBA00023125"/>
    </source>
</evidence>
<feature type="domain" description="IclR-ED" evidence="5">
    <location>
        <begin position="67"/>
        <end position="251"/>
    </location>
</feature>
<dbReference type="PROSITE" id="PS51077">
    <property type="entry name" value="HTH_ICLR"/>
    <property type="match status" value="1"/>
</dbReference>
<feature type="domain" description="HTH iclR-type" evidence="4">
    <location>
        <begin position="3"/>
        <end position="66"/>
    </location>
</feature>
<evidence type="ECO:0000313" key="6">
    <source>
        <dbReference type="EMBL" id="MFC4350719.1"/>
    </source>
</evidence>
<keyword evidence="1" id="KW-0805">Transcription regulation</keyword>
<reference evidence="7" key="1">
    <citation type="journal article" date="2019" name="Int. J. Syst. Evol. Microbiol.">
        <title>The Global Catalogue of Microorganisms (GCM) 10K type strain sequencing project: providing services to taxonomists for standard genome sequencing and annotation.</title>
        <authorList>
            <consortium name="The Broad Institute Genomics Platform"/>
            <consortium name="The Broad Institute Genome Sequencing Center for Infectious Disease"/>
            <person name="Wu L."/>
            <person name="Ma J."/>
        </authorList>
    </citation>
    <scope>NUCLEOTIDE SEQUENCE [LARGE SCALE GENOMIC DNA]</scope>
    <source>
        <strain evidence="7">CECT 8472</strain>
    </source>
</reference>
<dbReference type="Pfam" id="PF01614">
    <property type="entry name" value="IclR_C"/>
    <property type="match status" value="1"/>
</dbReference>
<sequence>MSVQVIERAVAVLDTVAAAEGAPCRLREIVARTGLNRATAYRIVRTLVDQGLLAMGEDKRSYYLGLTFLTWGATASNRSHLRELARPSLLRLAGQFGDSFFLFVPDGYDVVCIEICDGDYPVRSYTRGIGGRVPLGLGQASIAILAHMSRAEQDEIISHNLPILEKEYGIERERLLTELQQVSESGFARGTGSRVLPEYTGLGVAVRDRNDHPVAAISCCVLTSRLSENKRELMKSKLAEEAMVIMRGVNPLDPMVGRASVNFLSNALS</sequence>
<dbReference type="SUPFAM" id="SSF55781">
    <property type="entry name" value="GAF domain-like"/>
    <property type="match status" value="1"/>
</dbReference>
<dbReference type="PROSITE" id="PS51078">
    <property type="entry name" value="ICLR_ED"/>
    <property type="match status" value="1"/>
</dbReference>
<dbReference type="SUPFAM" id="SSF46785">
    <property type="entry name" value="Winged helix' DNA-binding domain"/>
    <property type="match status" value="1"/>
</dbReference>
<evidence type="ECO:0000259" key="4">
    <source>
        <dbReference type="PROSITE" id="PS51077"/>
    </source>
</evidence>
<protein>
    <submittedName>
        <fullName evidence="6">IclR family transcriptional regulator</fullName>
    </submittedName>
</protein>
<keyword evidence="3" id="KW-0804">Transcription</keyword>
<dbReference type="InterPro" id="IPR005471">
    <property type="entry name" value="Tscrpt_reg_IclR_N"/>
</dbReference>
<dbReference type="InterPro" id="IPR014757">
    <property type="entry name" value="Tscrpt_reg_IclR_C"/>
</dbReference>
<keyword evidence="7" id="KW-1185">Reference proteome</keyword>
<comment type="caution">
    <text evidence="6">The sequence shown here is derived from an EMBL/GenBank/DDBJ whole genome shotgun (WGS) entry which is preliminary data.</text>
</comment>
<dbReference type="InterPro" id="IPR029016">
    <property type="entry name" value="GAF-like_dom_sf"/>
</dbReference>
<accession>A0ABV8UJP4</accession>
<name>A0ABV8UJP4_9PROT</name>
<proteinExistence type="predicted"/>
<organism evidence="6 7">
    <name type="scientific">Fodinicurvata halophila</name>
    <dbReference type="NCBI Taxonomy" id="1419723"/>
    <lineage>
        <taxon>Bacteria</taxon>
        <taxon>Pseudomonadati</taxon>
        <taxon>Pseudomonadota</taxon>
        <taxon>Alphaproteobacteria</taxon>
        <taxon>Rhodospirillales</taxon>
        <taxon>Rhodovibrionaceae</taxon>
        <taxon>Fodinicurvata</taxon>
    </lineage>
</organism>
<keyword evidence="2" id="KW-0238">DNA-binding</keyword>
<evidence type="ECO:0000313" key="7">
    <source>
        <dbReference type="Proteomes" id="UP001595799"/>
    </source>
</evidence>
<dbReference type="Pfam" id="PF09339">
    <property type="entry name" value="HTH_IclR"/>
    <property type="match status" value="1"/>
</dbReference>
<dbReference type="InterPro" id="IPR036388">
    <property type="entry name" value="WH-like_DNA-bd_sf"/>
</dbReference>
<evidence type="ECO:0000256" key="1">
    <source>
        <dbReference type="ARBA" id="ARBA00023015"/>
    </source>
</evidence>